<dbReference type="AlphaFoldDB" id="G3HM92"/>
<name>G3HM92_CRIGR</name>
<accession>G3HM92</accession>
<dbReference type="EMBL" id="JH000506">
    <property type="protein sequence ID" value="EGW08612.1"/>
    <property type="molecule type" value="Genomic_DNA"/>
</dbReference>
<evidence type="ECO:0000313" key="1">
    <source>
        <dbReference type="EMBL" id="EGW08612.1"/>
    </source>
</evidence>
<sequence>MPENYSTALRRDCCAGTAFTFLLKQSSLLEFLSFYLAVLGMEHRETWMTPNEMTSQQRQWTIL</sequence>
<reference evidence="2" key="1">
    <citation type="journal article" date="2011" name="Nat. Biotechnol.">
        <title>The genomic sequence of the Chinese hamster ovary (CHO)-K1 cell line.</title>
        <authorList>
            <person name="Xu X."/>
            <person name="Nagarajan H."/>
            <person name="Lewis N.E."/>
            <person name="Pan S."/>
            <person name="Cai Z."/>
            <person name="Liu X."/>
            <person name="Chen W."/>
            <person name="Xie M."/>
            <person name="Wang W."/>
            <person name="Hammond S."/>
            <person name="Andersen M.R."/>
            <person name="Neff N."/>
            <person name="Passarelli B."/>
            <person name="Koh W."/>
            <person name="Fan H.C."/>
            <person name="Wang J."/>
            <person name="Gui Y."/>
            <person name="Lee K.H."/>
            <person name="Betenbaugh M.J."/>
            <person name="Quake S.R."/>
            <person name="Famili I."/>
            <person name="Palsson B.O."/>
            <person name="Wang J."/>
        </authorList>
    </citation>
    <scope>NUCLEOTIDE SEQUENCE [LARGE SCALE GENOMIC DNA]</scope>
    <source>
        <strain evidence="2">CHO K1 cell line</strain>
    </source>
</reference>
<protein>
    <submittedName>
        <fullName evidence="1">Uncharacterized protein</fullName>
    </submittedName>
</protein>
<gene>
    <name evidence="1" type="ORF">I79_011843</name>
</gene>
<dbReference type="Proteomes" id="UP000001075">
    <property type="component" value="Unassembled WGS sequence"/>
</dbReference>
<proteinExistence type="predicted"/>
<evidence type="ECO:0000313" key="2">
    <source>
        <dbReference type="Proteomes" id="UP000001075"/>
    </source>
</evidence>
<organism evidence="1 2">
    <name type="scientific">Cricetulus griseus</name>
    <name type="common">Chinese hamster</name>
    <name type="synonym">Cricetulus barabensis griseus</name>
    <dbReference type="NCBI Taxonomy" id="10029"/>
    <lineage>
        <taxon>Eukaryota</taxon>
        <taxon>Metazoa</taxon>
        <taxon>Chordata</taxon>
        <taxon>Craniata</taxon>
        <taxon>Vertebrata</taxon>
        <taxon>Euteleostomi</taxon>
        <taxon>Mammalia</taxon>
        <taxon>Eutheria</taxon>
        <taxon>Euarchontoglires</taxon>
        <taxon>Glires</taxon>
        <taxon>Rodentia</taxon>
        <taxon>Myomorpha</taxon>
        <taxon>Muroidea</taxon>
        <taxon>Cricetidae</taxon>
        <taxon>Cricetinae</taxon>
        <taxon>Cricetulus</taxon>
    </lineage>
</organism>
<dbReference type="InParanoid" id="G3HM92"/>